<keyword evidence="3" id="KW-0378">Hydrolase</keyword>
<evidence type="ECO:0000256" key="2">
    <source>
        <dbReference type="ARBA" id="ARBA00022741"/>
    </source>
</evidence>
<dbReference type="CDD" id="cd17920">
    <property type="entry name" value="DEXHc_RecQ"/>
    <property type="match status" value="1"/>
</dbReference>
<comment type="caution">
    <text evidence="11">The sequence shown here is derived from an EMBL/GenBank/DDBJ whole genome shotgun (WGS) entry which is preliminary data.</text>
</comment>
<dbReference type="Pfam" id="PF00271">
    <property type="entry name" value="Helicase_C"/>
    <property type="match status" value="1"/>
</dbReference>
<evidence type="ECO:0000259" key="10">
    <source>
        <dbReference type="PROSITE" id="PS51194"/>
    </source>
</evidence>
<dbReference type="InterPro" id="IPR001650">
    <property type="entry name" value="Helicase_C-like"/>
</dbReference>
<organism evidence="11 12">
    <name type="scientific">Meripilus lineatus</name>
    <dbReference type="NCBI Taxonomy" id="2056292"/>
    <lineage>
        <taxon>Eukaryota</taxon>
        <taxon>Fungi</taxon>
        <taxon>Dikarya</taxon>
        <taxon>Basidiomycota</taxon>
        <taxon>Agaricomycotina</taxon>
        <taxon>Agaricomycetes</taxon>
        <taxon>Polyporales</taxon>
        <taxon>Meripilaceae</taxon>
        <taxon>Meripilus</taxon>
    </lineage>
</organism>
<keyword evidence="2" id="KW-0547">Nucleotide-binding</keyword>
<dbReference type="PROSITE" id="PS51192">
    <property type="entry name" value="HELICASE_ATP_BIND_1"/>
    <property type="match status" value="1"/>
</dbReference>
<dbReference type="GO" id="GO:0005694">
    <property type="term" value="C:chromosome"/>
    <property type="evidence" value="ECO:0007669"/>
    <property type="project" value="TreeGrafter"/>
</dbReference>
<reference evidence="11" key="1">
    <citation type="submission" date="2022-07" db="EMBL/GenBank/DDBJ databases">
        <title>Genome Sequence of Physisporinus lineatus.</title>
        <authorList>
            <person name="Buettner E."/>
        </authorList>
    </citation>
    <scope>NUCLEOTIDE SEQUENCE</scope>
    <source>
        <strain evidence="11">VT162</strain>
    </source>
</reference>
<evidence type="ECO:0000256" key="6">
    <source>
        <dbReference type="ARBA" id="ARBA00023235"/>
    </source>
</evidence>
<protein>
    <recommendedName>
        <fullName evidence="8">DNA 3'-5' helicase</fullName>
        <ecNumber evidence="8">5.6.2.4</ecNumber>
    </recommendedName>
</protein>
<evidence type="ECO:0000256" key="7">
    <source>
        <dbReference type="ARBA" id="ARBA00034617"/>
    </source>
</evidence>
<keyword evidence="4" id="KW-0067">ATP-binding</keyword>
<keyword evidence="5" id="KW-0238">DNA-binding</keyword>
<evidence type="ECO:0000313" key="11">
    <source>
        <dbReference type="EMBL" id="KAJ3475399.1"/>
    </source>
</evidence>
<proteinExistence type="inferred from homology"/>
<dbReference type="GO" id="GO:0005524">
    <property type="term" value="F:ATP binding"/>
    <property type="evidence" value="ECO:0007669"/>
    <property type="project" value="UniProtKB-KW"/>
</dbReference>
<dbReference type="Pfam" id="PF00270">
    <property type="entry name" value="DEAD"/>
    <property type="match status" value="1"/>
</dbReference>
<comment type="similarity">
    <text evidence="1">Belongs to the helicase family. RecQ subfamily.</text>
</comment>
<evidence type="ECO:0000256" key="1">
    <source>
        <dbReference type="ARBA" id="ARBA00005446"/>
    </source>
</evidence>
<evidence type="ECO:0000256" key="3">
    <source>
        <dbReference type="ARBA" id="ARBA00022801"/>
    </source>
</evidence>
<dbReference type="InterPro" id="IPR027417">
    <property type="entry name" value="P-loop_NTPase"/>
</dbReference>
<dbReference type="PANTHER" id="PTHR13710">
    <property type="entry name" value="DNA HELICASE RECQ FAMILY MEMBER"/>
    <property type="match status" value="1"/>
</dbReference>
<gene>
    <name evidence="11" type="ORF">NLI96_g11861</name>
</gene>
<dbReference type="Proteomes" id="UP001212997">
    <property type="component" value="Unassembled WGS sequence"/>
</dbReference>
<accession>A0AAD5UQZ0</accession>
<dbReference type="PANTHER" id="PTHR13710:SF105">
    <property type="entry name" value="ATP-DEPENDENT DNA HELICASE Q1"/>
    <property type="match status" value="1"/>
</dbReference>
<dbReference type="SMART" id="SM00487">
    <property type="entry name" value="DEXDc"/>
    <property type="match status" value="1"/>
</dbReference>
<feature type="domain" description="Helicase ATP-binding" evidence="9">
    <location>
        <begin position="38"/>
        <end position="215"/>
    </location>
</feature>
<comment type="catalytic activity">
    <reaction evidence="7">
        <text>Couples ATP hydrolysis with the unwinding of duplex DNA by translocating in the 3'-5' direction.</text>
        <dbReference type="EC" id="5.6.2.4"/>
    </reaction>
</comment>
<name>A0AAD5UQZ0_9APHY</name>
<evidence type="ECO:0000256" key="5">
    <source>
        <dbReference type="ARBA" id="ARBA00023125"/>
    </source>
</evidence>
<evidence type="ECO:0000313" key="12">
    <source>
        <dbReference type="Proteomes" id="UP001212997"/>
    </source>
</evidence>
<evidence type="ECO:0000256" key="4">
    <source>
        <dbReference type="ARBA" id="ARBA00022840"/>
    </source>
</evidence>
<dbReference type="PROSITE" id="PS00690">
    <property type="entry name" value="DEAH_ATP_HELICASE"/>
    <property type="match status" value="1"/>
</dbReference>
<keyword evidence="12" id="KW-1185">Reference proteome</keyword>
<dbReference type="GO" id="GO:0003677">
    <property type="term" value="F:DNA binding"/>
    <property type="evidence" value="ECO:0007669"/>
    <property type="project" value="UniProtKB-KW"/>
</dbReference>
<dbReference type="SMART" id="SM00490">
    <property type="entry name" value="HELICc"/>
    <property type="match status" value="1"/>
</dbReference>
<dbReference type="InterPro" id="IPR014001">
    <property type="entry name" value="Helicase_ATP-bd"/>
</dbReference>
<feature type="domain" description="Helicase C-terminal" evidence="10">
    <location>
        <begin position="252"/>
        <end position="376"/>
    </location>
</feature>
<dbReference type="PROSITE" id="PS51194">
    <property type="entry name" value="HELICASE_CTER"/>
    <property type="match status" value="1"/>
</dbReference>
<evidence type="ECO:0000256" key="8">
    <source>
        <dbReference type="ARBA" id="ARBA00034808"/>
    </source>
</evidence>
<dbReference type="InterPro" id="IPR011545">
    <property type="entry name" value="DEAD/DEAH_box_helicase_dom"/>
</dbReference>
<dbReference type="Gene3D" id="3.40.50.300">
    <property type="entry name" value="P-loop containing nucleotide triphosphate hydrolases"/>
    <property type="match status" value="2"/>
</dbReference>
<dbReference type="GO" id="GO:0043138">
    <property type="term" value="F:3'-5' DNA helicase activity"/>
    <property type="evidence" value="ECO:0007669"/>
    <property type="project" value="UniProtKB-EC"/>
</dbReference>
<dbReference type="SUPFAM" id="SSF52540">
    <property type="entry name" value="P-loop containing nucleoside triphosphate hydrolases"/>
    <property type="match status" value="1"/>
</dbReference>
<evidence type="ECO:0000259" key="9">
    <source>
        <dbReference type="PROSITE" id="PS51192"/>
    </source>
</evidence>
<keyword evidence="6" id="KW-0413">Isomerase</keyword>
<dbReference type="GO" id="GO:0009378">
    <property type="term" value="F:four-way junction helicase activity"/>
    <property type="evidence" value="ECO:0007669"/>
    <property type="project" value="TreeGrafter"/>
</dbReference>
<sequence length="376" mass="41965">MATKYQKLSSQDVLDLMAAMKKNFQWEKEPRAFQVKAVQAQLEGMDIVIQAPTGAGKTAIAAGPHVWPTMKGRITIMISPLLALETEMVDTFRVKYGLRAICVNSENGGCTRAVQKQLLSGSIQVLLVSPEMLLSKIFTEKLLRQTKFTQKVGSVVIDEAHCISHWGSDFRKKYGEIGTLRAFLSPKIPFVAMSATLTPRVCRDIFSILHFSKGEYRFINIGNNRPNVSIAVRSCRHPLNSFQDLDFIFPSTIQSLSDILKTWIYVDNITEGEKMADYLSALLESRNLHLHDAYNAIRPYNARLPPEYRTAAMEAFRKGEIRVLICTEAAGMGCDIPDIDLVIQWQVPATLSHLVQRAGRVARGAGHIGMALLLVE</sequence>
<dbReference type="GO" id="GO:0000724">
    <property type="term" value="P:double-strand break repair via homologous recombination"/>
    <property type="evidence" value="ECO:0007669"/>
    <property type="project" value="TreeGrafter"/>
</dbReference>
<dbReference type="EC" id="5.6.2.4" evidence="8"/>
<dbReference type="AlphaFoldDB" id="A0AAD5UQZ0"/>
<dbReference type="EMBL" id="JANAWD010000863">
    <property type="protein sequence ID" value="KAJ3475399.1"/>
    <property type="molecule type" value="Genomic_DNA"/>
</dbReference>
<dbReference type="GO" id="GO:0016787">
    <property type="term" value="F:hydrolase activity"/>
    <property type="evidence" value="ECO:0007669"/>
    <property type="project" value="UniProtKB-KW"/>
</dbReference>
<dbReference type="GO" id="GO:0005737">
    <property type="term" value="C:cytoplasm"/>
    <property type="evidence" value="ECO:0007669"/>
    <property type="project" value="TreeGrafter"/>
</dbReference>
<dbReference type="InterPro" id="IPR002464">
    <property type="entry name" value="DNA/RNA_helicase_DEAH_CS"/>
</dbReference>